<feature type="region of interest" description="Disordered" evidence="2">
    <location>
        <begin position="34"/>
        <end position="84"/>
    </location>
</feature>
<keyword evidence="5" id="KW-1185">Reference proteome</keyword>
<evidence type="ECO:0000256" key="2">
    <source>
        <dbReference type="SAM" id="MobiDB-lite"/>
    </source>
</evidence>
<dbReference type="EMBL" id="KL885134">
    <property type="protein sequence ID" value="KGL72555.1"/>
    <property type="molecule type" value="Genomic_DNA"/>
</dbReference>
<dbReference type="GO" id="GO:0043296">
    <property type="term" value="C:apical junction complex"/>
    <property type="evidence" value="ECO:0007669"/>
    <property type="project" value="TreeGrafter"/>
</dbReference>
<dbReference type="GO" id="GO:0030864">
    <property type="term" value="C:cortical actin cytoskeleton"/>
    <property type="evidence" value="ECO:0007669"/>
    <property type="project" value="TreeGrafter"/>
</dbReference>
<feature type="compositionally biased region" description="Low complexity" evidence="2">
    <location>
        <begin position="55"/>
        <end position="66"/>
    </location>
</feature>
<protein>
    <submittedName>
        <fullName evidence="4">Protein Shroom1</fullName>
    </submittedName>
</protein>
<dbReference type="PANTHER" id="PTHR15012">
    <property type="entry name" value="APICAL PROTEIN/SHROOM-RELATED"/>
    <property type="match status" value="1"/>
</dbReference>
<feature type="non-terminal residue" evidence="4">
    <location>
        <position position="358"/>
    </location>
</feature>
<name>A0A099YVI4_TINGU</name>
<dbReference type="GO" id="GO:0005912">
    <property type="term" value="C:adherens junction"/>
    <property type="evidence" value="ECO:0007669"/>
    <property type="project" value="TreeGrafter"/>
</dbReference>
<feature type="region of interest" description="Disordered" evidence="2">
    <location>
        <begin position="286"/>
        <end position="334"/>
    </location>
</feature>
<accession>A0A099YVI4</accession>
<dbReference type="PANTHER" id="PTHR15012:SF37">
    <property type="entry name" value="PROTEIN SHROOM1"/>
    <property type="match status" value="1"/>
</dbReference>
<dbReference type="Proteomes" id="UP000053641">
    <property type="component" value="Unassembled WGS sequence"/>
</dbReference>
<dbReference type="PROSITE" id="PS51306">
    <property type="entry name" value="ASD1"/>
    <property type="match status" value="1"/>
</dbReference>
<gene>
    <name evidence="4" type="ORF">N309_08407</name>
</gene>
<evidence type="ECO:0000259" key="3">
    <source>
        <dbReference type="PROSITE" id="PS51306"/>
    </source>
</evidence>
<keyword evidence="1" id="KW-0009">Actin-binding</keyword>
<evidence type="ECO:0000313" key="4">
    <source>
        <dbReference type="EMBL" id="KGL72555.1"/>
    </source>
</evidence>
<reference evidence="4 5" key="1">
    <citation type="submission" date="2014-06" db="EMBL/GenBank/DDBJ databases">
        <title>Genome evolution of avian class.</title>
        <authorList>
            <person name="Zhang G."/>
            <person name="Li C."/>
        </authorList>
    </citation>
    <scope>NUCLEOTIDE SEQUENCE [LARGE SCALE GENOMIC DNA]</scope>
    <source>
        <strain evidence="4">BGI_N309</strain>
    </source>
</reference>
<sequence>LQNQPERHLQGDLASEQINRQTTPLLYYLSGGKATNTLHQRKHAQHQEDLRNLPKKSSASSYSAPAQTTDVQRESNWLPKPKPNHQCIADDLNEAEDVVLGSPGSSVDESFKNDYREQLKVAQKRVLRETSFKRKDLQMSLPIRLRKKPSQRSSIEHLRSFSLSSANEDAKLVLDPPPHLQLVEHLSKDEEIRRTQLGRIGGRKRVTKEQKKLCFSEPEKLNQLEDKDVSWSQVRDEITEQDTVEAGRKTLENRGRALSSSGISKTELKQIQHTALIEYMERKISQRPGSSQHIPPPNPPVQKRPSYPKWPSGKVSNANKTRRSQNNEVFSQSFSEEEFPEVFAPVASAAPPSLTCGC</sequence>
<feature type="compositionally biased region" description="Polar residues" evidence="2">
    <location>
        <begin position="314"/>
        <end position="327"/>
    </location>
</feature>
<feature type="domain" description="ASD1" evidence="3">
    <location>
        <begin position="119"/>
        <end position="225"/>
    </location>
</feature>
<dbReference type="InterPro" id="IPR027685">
    <property type="entry name" value="Shroom_fam"/>
</dbReference>
<feature type="non-terminal residue" evidence="4">
    <location>
        <position position="1"/>
    </location>
</feature>
<dbReference type="GO" id="GO:0007015">
    <property type="term" value="P:actin filament organization"/>
    <property type="evidence" value="ECO:0007669"/>
    <property type="project" value="TreeGrafter"/>
</dbReference>
<evidence type="ECO:0000256" key="1">
    <source>
        <dbReference type="PROSITE-ProRule" id="PRU00637"/>
    </source>
</evidence>
<proteinExistence type="predicted"/>
<dbReference type="Pfam" id="PF08688">
    <property type="entry name" value="ASD1"/>
    <property type="match status" value="1"/>
</dbReference>
<organism evidence="4 5">
    <name type="scientific">Tinamus guttatus</name>
    <name type="common">White-throated tinamou</name>
    <dbReference type="NCBI Taxonomy" id="94827"/>
    <lineage>
        <taxon>Eukaryota</taxon>
        <taxon>Metazoa</taxon>
        <taxon>Chordata</taxon>
        <taxon>Craniata</taxon>
        <taxon>Vertebrata</taxon>
        <taxon>Euteleostomi</taxon>
        <taxon>Archelosauria</taxon>
        <taxon>Archosauria</taxon>
        <taxon>Dinosauria</taxon>
        <taxon>Saurischia</taxon>
        <taxon>Theropoda</taxon>
        <taxon>Coelurosauria</taxon>
        <taxon>Aves</taxon>
        <taxon>Palaeognathae</taxon>
        <taxon>Tinamiformes</taxon>
        <taxon>Tinamidae</taxon>
        <taxon>Tinamus</taxon>
    </lineage>
</organism>
<evidence type="ECO:0000313" key="5">
    <source>
        <dbReference type="Proteomes" id="UP000053641"/>
    </source>
</evidence>
<dbReference type="InterPro" id="IPR014800">
    <property type="entry name" value="ASD1_dom"/>
</dbReference>
<dbReference type="GO" id="GO:0051015">
    <property type="term" value="F:actin filament binding"/>
    <property type="evidence" value="ECO:0007669"/>
    <property type="project" value="InterPro"/>
</dbReference>
<dbReference type="GO" id="GO:0016324">
    <property type="term" value="C:apical plasma membrane"/>
    <property type="evidence" value="ECO:0007669"/>
    <property type="project" value="TreeGrafter"/>
</dbReference>
<dbReference type="AlphaFoldDB" id="A0A099YVI4"/>